<dbReference type="InterPro" id="IPR013785">
    <property type="entry name" value="Aldolase_TIM"/>
</dbReference>
<proteinExistence type="inferred from homology"/>
<evidence type="ECO:0000256" key="4">
    <source>
        <dbReference type="ARBA" id="ARBA00022643"/>
    </source>
</evidence>
<dbReference type="Gene3D" id="3.20.20.70">
    <property type="entry name" value="Aldolase class I"/>
    <property type="match status" value="1"/>
</dbReference>
<evidence type="ECO:0000256" key="5">
    <source>
        <dbReference type="ARBA" id="ARBA00022723"/>
    </source>
</evidence>
<evidence type="ECO:0000256" key="3">
    <source>
        <dbReference type="ARBA" id="ARBA00022630"/>
    </source>
</evidence>
<dbReference type="PANTHER" id="PTHR43665">
    <property type="entry name" value="ISOPENTENYL-DIPHOSPHATE DELTA-ISOMERASE"/>
    <property type="match status" value="1"/>
</dbReference>
<evidence type="ECO:0000256" key="12">
    <source>
        <dbReference type="SAM" id="MobiDB-lite"/>
    </source>
</evidence>
<accession>A0A285KZX7</accession>
<evidence type="ECO:0000256" key="11">
    <source>
        <dbReference type="HAMAP-Rule" id="MF_00354"/>
    </source>
</evidence>
<dbReference type="Pfam" id="PF01070">
    <property type="entry name" value="FMN_dh"/>
    <property type="match status" value="1"/>
</dbReference>
<organism evidence="14 15">
    <name type="scientific">Nocardia amikacinitolerans</name>
    <dbReference type="NCBI Taxonomy" id="756689"/>
    <lineage>
        <taxon>Bacteria</taxon>
        <taxon>Bacillati</taxon>
        <taxon>Actinomycetota</taxon>
        <taxon>Actinomycetes</taxon>
        <taxon>Mycobacteriales</taxon>
        <taxon>Nocardiaceae</taxon>
        <taxon>Nocardia</taxon>
    </lineage>
</organism>
<dbReference type="AlphaFoldDB" id="A0A285KZX7"/>
<feature type="domain" description="FMN-dependent dehydrogenase" evidence="13">
    <location>
        <begin position="159"/>
        <end position="322"/>
    </location>
</feature>
<feature type="region of interest" description="Disordered" evidence="12">
    <location>
        <begin position="1"/>
        <end position="25"/>
    </location>
</feature>
<comment type="subunit">
    <text evidence="10 11">Homooctamer. Dimer of tetramers.</text>
</comment>
<feature type="binding site" evidence="11">
    <location>
        <begin position="5"/>
        <end position="6"/>
    </location>
    <ligand>
        <name>substrate</name>
    </ligand>
</feature>
<evidence type="ECO:0000256" key="7">
    <source>
        <dbReference type="ARBA" id="ARBA00022857"/>
    </source>
</evidence>
<dbReference type="GO" id="GO:0004452">
    <property type="term" value="F:isopentenyl-diphosphate delta-isomerase activity"/>
    <property type="evidence" value="ECO:0007669"/>
    <property type="project" value="UniProtKB-UniRule"/>
</dbReference>
<gene>
    <name evidence="11" type="primary">fni</name>
    <name evidence="14" type="ORF">SAMN04244553_1208</name>
</gene>
<dbReference type="GO" id="GO:0016491">
    <property type="term" value="F:oxidoreductase activity"/>
    <property type="evidence" value="ECO:0007669"/>
    <property type="project" value="InterPro"/>
</dbReference>
<dbReference type="EC" id="5.3.3.2" evidence="11"/>
<keyword evidence="15" id="KW-1185">Reference proteome</keyword>
<dbReference type="OrthoDB" id="9795032at2"/>
<name>A0A285KZX7_9NOCA</name>
<comment type="subcellular location">
    <subcellularLocation>
        <location evidence="11">Cytoplasm</location>
    </subcellularLocation>
</comment>
<keyword evidence="5 11" id="KW-0479">Metal-binding</keyword>
<comment type="cofactor">
    <cofactor evidence="1 11">
        <name>FMN</name>
        <dbReference type="ChEBI" id="CHEBI:58210"/>
    </cofactor>
</comment>
<comment type="cofactor">
    <cofactor evidence="11">
        <name>NADPH</name>
        <dbReference type="ChEBI" id="CHEBI:57783"/>
    </cofactor>
</comment>
<comment type="catalytic activity">
    <reaction evidence="11">
        <text>isopentenyl diphosphate = dimethylallyl diphosphate</text>
        <dbReference type="Rhea" id="RHEA:23284"/>
        <dbReference type="ChEBI" id="CHEBI:57623"/>
        <dbReference type="ChEBI" id="CHEBI:128769"/>
        <dbReference type="EC" id="5.3.3.2"/>
    </reaction>
</comment>
<comment type="caution">
    <text evidence="11">Lacks conserved residue(s) required for the propagation of feature annotation.</text>
</comment>
<dbReference type="RefSeq" id="WP_097243979.1">
    <property type="nucleotide sequence ID" value="NZ_OBEG01000001.1"/>
</dbReference>
<reference evidence="14 15" key="1">
    <citation type="submission" date="2017-09" db="EMBL/GenBank/DDBJ databases">
        <authorList>
            <person name="Ehlers B."/>
            <person name="Leendertz F.H."/>
        </authorList>
    </citation>
    <scope>NUCLEOTIDE SEQUENCE [LARGE SCALE GENOMIC DNA]</scope>
    <source>
        <strain evidence="14 15">DSM 45537</strain>
    </source>
</reference>
<evidence type="ECO:0000256" key="10">
    <source>
        <dbReference type="ARBA" id="ARBA00025810"/>
    </source>
</evidence>
<sequence length="361" mass="39003">MIASRKDDHVRHAVSQQRDGGPNDFDSVTFVHHALAGIDGDDVSLAVDVAGKRWDTPLFINGMTGGSQHTGEINRQLAIAARETGVPIASGSMSAYFRDPSVADTFRVLREENPHGFVMANVNATATLDEVRRAIDLLEADALQIHLNAVQEIVMPEGDRSFGSWPRQIERITEHTAVPVIVKEVGFGLSRPTVTWLREAGVAVADVGGRGGTNFARIENDRRTTADFSFLTDWGQSTVNCLVDCAGVTGIDLFASGGIRSPLDVARALALGANATGVAGRFLETLVSHGTDALIETIRTWLDQLRRILTVLGAPTPADLAGSDLLITGEVDTFCRLRGIDAASYTHRSPWWNESERRSHA</sequence>
<feature type="binding site" evidence="11">
    <location>
        <position position="152"/>
    </location>
    <ligand>
        <name>Mg(2+)</name>
        <dbReference type="ChEBI" id="CHEBI:18420"/>
    </ligand>
</feature>
<evidence type="ECO:0000313" key="15">
    <source>
        <dbReference type="Proteomes" id="UP000219565"/>
    </source>
</evidence>
<dbReference type="SUPFAM" id="SSF51395">
    <property type="entry name" value="FMN-linked oxidoreductases"/>
    <property type="match status" value="1"/>
</dbReference>
<dbReference type="HAMAP" id="MF_00354">
    <property type="entry name" value="Idi_2"/>
    <property type="match status" value="1"/>
</dbReference>
<dbReference type="CDD" id="cd02811">
    <property type="entry name" value="IDI-2_FMN"/>
    <property type="match status" value="1"/>
</dbReference>
<keyword evidence="9 11" id="KW-0413">Isomerase</keyword>
<keyword evidence="7 11" id="KW-0521">NADP</keyword>
<dbReference type="PIRSF" id="PIRSF003314">
    <property type="entry name" value="IPP_isomerase"/>
    <property type="match status" value="1"/>
</dbReference>
<dbReference type="PANTHER" id="PTHR43665:SF1">
    <property type="entry name" value="ISOPENTENYL-DIPHOSPHATE DELTA-ISOMERASE"/>
    <property type="match status" value="1"/>
</dbReference>
<dbReference type="NCBIfam" id="TIGR02151">
    <property type="entry name" value="IPP_isom_2"/>
    <property type="match status" value="1"/>
</dbReference>
<evidence type="ECO:0000313" key="14">
    <source>
        <dbReference type="EMBL" id="SNY78205.1"/>
    </source>
</evidence>
<keyword evidence="8 11" id="KW-0414">Isoprene biosynthesis</keyword>
<evidence type="ECO:0000256" key="2">
    <source>
        <dbReference type="ARBA" id="ARBA00022490"/>
    </source>
</evidence>
<feature type="binding site" evidence="11">
    <location>
        <position position="121"/>
    </location>
    <ligand>
        <name>FMN</name>
        <dbReference type="ChEBI" id="CHEBI:58210"/>
    </ligand>
</feature>
<feature type="compositionally biased region" description="Basic and acidic residues" evidence="12">
    <location>
        <begin position="1"/>
        <end position="11"/>
    </location>
</feature>
<dbReference type="Proteomes" id="UP000219565">
    <property type="component" value="Unassembled WGS sequence"/>
</dbReference>
<comment type="similarity">
    <text evidence="11">Belongs to the IPP isomerase type 2 family.</text>
</comment>
<comment type="cofactor">
    <cofactor evidence="11">
        <name>Mg(2+)</name>
        <dbReference type="ChEBI" id="CHEBI:18420"/>
    </cofactor>
</comment>
<feature type="binding site" evidence="11">
    <location>
        <position position="92"/>
    </location>
    <ligand>
        <name>FMN</name>
        <dbReference type="ChEBI" id="CHEBI:58210"/>
    </ligand>
</feature>
<feature type="binding site" evidence="11">
    <location>
        <begin position="62"/>
        <end position="64"/>
    </location>
    <ligand>
        <name>FMN</name>
        <dbReference type="ChEBI" id="CHEBI:58210"/>
    </ligand>
</feature>
<dbReference type="GO" id="GO:0000287">
    <property type="term" value="F:magnesium ion binding"/>
    <property type="evidence" value="ECO:0007669"/>
    <property type="project" value="UniProtKB-UniRule"/>
</dbReference>
<dbReference type="EMBL" id="OBEG01000001">
    <property type="protein sequence ID" value="SNY78205.1"/>
    <property type="molecule type" value="Genomic_DNA"/>
</dbReference>
<keyword evidence="3 11" id="KW-0285">Flavoprotein</keyword>
<feature type="binding site" evidence="11">
    <location>
        <position position="183"/>
    </location>
    <ligand>
        <name>FMN</name>
        <dbReference type="ChEBI" id="CHEBI:58210"/>
    </ligand>
</feature>
<dbReference type="GO" id="GO:0008299">
    <property type="term" value="P:isoprenoid biosynthetic process"/>
    <property type="evidence" value="ECO:0007669"/>
    <property type="project" value="UniProtKB-UniRule"/>
</dbReference>
<evidence type="ECO:0000256" key="9">
    <source>
        <dbReference type="ARBA" id="ARBA00023235"/>
    </source>
</evidence>
<evidence type="ECO:0000256" key="6">
    <source>
        <dbReference type="ARBA" id="ARBA00022842"/>
    </source>
</evidence>
<comment type="function">
    <text evidence="11">Involved in the biosynthesis of isoprenoids. Catalyzes the 1,3-allylic rearrangement of the homoallylic substrate isopentenyl (IPP) to its allylic isomer, dimethylallyl diphosphate (DMAPP).</text>
</comment>
<dbReference type="GO" id="GO:0005737">
    <property type="term" value="C:cytoplasm"/>
    <property type="evidence" value="ECO:0007669"/>
    <property type="project" value="UniProtKB-SubCell"/>
</dbReference>
<feature type="binding site" evidence="11">
    <location>
        <begin position="279"/>
        <end position="280"/>
    </location>
    <ligand>
        <name>FMN</name>
        <dbReference type="ChEBI" id="CHEBI:58210"/>
    </ligand>
</feature>
<evidence type="ECO:0000256" key="1">
    <source>
        <dbReference type="ARBA" id="ARBA00001917"/>
    </source>
</evidence>
<feature type="binding site" evidence="11">
    <location>
        <position position="151"/>
    </location>
    <ligand>
        <name>substrate</name>
    </ligand>
</feature>
<feature type="binding site" evidence="11">
    <location>
        <position position="213"/>
    </location>
    <ligand>
        <name>FMN</name>
        <dbReference type="ChEBI" id="CHEBI:58210"/>
    </ligand>
</feature>
<dbReference type="GO" id="GO:0010181">
    <property type="term" value="F:FMN binding"/>
    <property type="evidence" value="ECO:0007669"/>
    <property type="project" value="UniProtKB-UniRule"/>
</dbReference>
<feature type="binding site" evidence="11">
    <location>
        <begin position="258"/>
        <end position="260"/>
    </location>
    <ligand>
        <name>FMN</name>
        <dbReference type="ChEBI" id="CHEBI:58210"/>
    </ligand>
</feature>
<dbReference type="InterPro" id="IPR011179">
    <property type="entry name" value="IPdP_isomerase"/>
</dbReference>
<evidence type="ECO:0000259" key="13">
    <source>
        <dbReference type="Pfam" id="PF01070"/>
    </source>
</evidence>
<keyword evidence="4 11" id="KW-0288">FMN</keyword>
<dbReference type="GO" id="GO:0070402">
    <property type="term" value="F:NADPH binding"/>
    <property type="evidence" value="ECO:0007669"/>
    <property type="project" value="UniProtKB-UniRule"/>
</dbReference>
<protein>
    <recommendedName>
        <fullName evidence="11">Isopentenyl-diphosphate delta-isomerase</fullName>
        <shortName evidence="11">IPP isomerase</shortName>
        <ecNumber evidence="11">5.3.3.2</ecNumber>
    </recommendedName>
    <alternativeName>
        <fullName evidence="11">Isopentenyl diphosphate:dimethylallyl diphosphate isomerase</fullName>
    </alternativeName>
    <alternativeName>
        <fullName evidence="11">Isopentenyl pyrophosphate isomerase</fullName>
    </alternativeName>
    <alternativeName>
        <fullName evidence="11">Type 2 isopentenyl diphosphate isomerase</fullName>
        <shortName evidence="11">IDI-2</shortName>
    </alternativeName>
</protein>
<dbReference type="InterPro" id="IPR000262">
    <property type="entry name" value="FMN-dep_DH"/>
</dbReference>
<keyword evidence="6 11" id="KW-0460">Magnesium</keyword>
<evidence type="ECO:0000256" key="8">
    <source>
        <dbReference type="ARBA" id="ARBA00023229"/>
    </source>
</evidence>
<keyword evidence="2 11" id="KW-0963">Cytoplasm</keyword>
<dbReference type="STRING" id="1379680.GCA_001612615_02351"/>